<dbReference type="PROSITE" id="PS50817">
    <property type="entry name" value="INTEIN_N_TER"/>
    <property type="match status" value="1"/>
</dbReference>
<dbReference type="FunFam" id="1.10.10.10:FF:000630">
    <property type="entry name" value="DNA replication licensing factor (Mcm)"/>
    <property type="match status" value="1"/>
</dbReference>
<dbReference type="SMART" id="SM00306">
    <property type="entry name" value="HintN"/>
    <property type="match status" value="1"/>
</dbReference>
<dbReference type="InterPro" id="IPR001208">
    <property type="entry name" value="MCM_dom"/>
</dbReference>
<keyword evidence="4 9" id="KW-0547">Nucleotide-binding</keyword>
<dbReference type="SUPFAM" id="SSF50249">
    <property type="entry name" value="Nucleic acid-binding proteins"/>
    <property type="match status" value="1"/>
</dbReference>
<evidence type="ECO:0000313" key="13">
    <source>
        <dbReference type="Proteomes" id="UP000011560"/>
    </source>
</evidence>
<dbReference type="GO" id="GO:0016787">
    <property type="term" value="F:hydrolase activity"/>
    <property type="evidence" value="ECO:0007669"/>
    <property type="project" value="UniProtKB-KW"/>
</dbReference>
<dbReference type="Gene3D" id="1.10.10.10">
    <property type="entry name" value="Winged helix-like DNA-binding domain superfamily/Winged helix DNA-binding domain"/>
    <property type="match status" value="1"/>
</dbReference>
<dbReference type="PRINTS" id="PR01657">
    <property type="entry name" value="MCMFAMILY"/>
</dbReference>
<dbReference type="InterPro" id="IPR003586">
    <property type="entry name" value="Hint_dom_C"/>
</dbReference>
<dbReference type="GO" id="GO:0016539">
    <property type="term" value="P:intein-mediated protein splicing"/>
    <property type="evidence" value="ECO:0007669"/>
    <property type="project" value="InterPro"/>
</dbReference>
<dbReference type="Gene3D" id="3.30.1640.10">
    <property type="entry name" value="mini-chromosome maintenance (MCM) complex, chain A, domain 1"/>
    <property type="match status" value="1"/>
</dbReference>
<feature type="compositionally biased region" description="Basic and acidic residues" evidence="10">
    <location>
        <begin position="851"/>
        <end position="876"/>
    </location>
</feature>
<feature type="domain" description="MCM C-terminal AAA(+) ATPase" evidence="11">
    <location>
        <begin position="510"/>
        <end position="661"/>
    </location>
</feature>
<dbReference type="GO" id="GO:0042555">
    <property type="term" value="C:MCM complex"/>
    <property type="evidence" value="ECO:0007669"/>
    <property type="project" value="TreeGrafter"/>
</dbReference>
<dbReference type="PATRIC" id="fig|1227490.4.peg.1776"/>
<dbReference type="STRING" id="1227490.C479_08703"/>
<dbReference type="Pfam" id="PF17855">
    <property type="entry name" value="MCM_lid"/>
    <property type="match status" value="1"/>
</dbReference>
<feature type="region of interest" description="Disordered" evidence="10">
    <location>
        <begin position="848"/>
        <end position="876"/>
    </location>
</feature>
<dbReference type="InterPro" id="IPR048907">
    <property type="entry name" value="WHD_MCM_arc"/>
</dbReference>
<reference evidence="12 13" key="1">
    <citation type="journal article" date="2014" name="PLoS Genet.">
        <title>Phylogenetically driven sequencing of extremely halophilic archaea reveals strategies for static and dynamic osmo-response.</title>
        <authorList>
            <person name="Becker E.A."/>
            <person name="Seitzer P.M."/>
            <person name="Tritt A."/>
            <person name="Larsen D."/>
            <person name="Krusor M."/>
            <person name="Yao A.I."/>
            <person name="Wu D."/>
            <person name="Madern D."/>
            <person name="Eisen J.A."/>
            <person name="Darling A.E."/>
            <person name="Facciotti M.T."/>
        </authorList>
    </citation>
    <scope>NUCLEOTIDE SEQUENCE [LARGE SCALE GENOMIC DNA]</scope>
    <source>
        <strain evidence="12 13">JCM 14624</strain>
    </source>
</reference>
<dbReference type="Proteomes" id="UP000011560">
    <property type="component" value="Unassembled WGS sequence"/>
</dbReference>
<dbReference type="Gene3D" id="3.40.50.300">
    <property type="entry name" value="P-loop containing nucleotide triphosphate hydrolases"/>
    <property type="match status" value="2"/>
</dbReference>
<feature type="domain" description="MCM C-terminal AAA(+) ATPase" evidence="11">
    <location>
        <begin position="277"/>
        <end position="333"/>
    </location>
</feature>
<keyword evidence="3" id="KW-0235">DNA replication</keyword>
<dbReference type="InterPro" id="IPR036844">
    <property type="entry name" value="Hint_dom_sf"/>
</dbReference>
<keyword evidence="5" id="KW-0378">Hydrolase</keyword>
<evidence type="ECO:0000256" key="10">
    <source>
        <dbReference type="SAM" id="MobiDB-lite"/>
    </source>
</evidence>
<dbReference type="EC" id="3.6.4.12" evidence="2"/>
<evidence type="ECO:0000256" key="6">
    <source>
        <dbReference type="ARBA" id="ARBA00022806"/>
    </source>
</evidence>
<gene>
    <name evidence="12" type="ORF">C479_08703</name>
</gene>
<evidence type="ECO:0000256" key="8">
    <source>
        <dbReference type="ARBA" id="ARBA00023125"/>
    </source>
</evidence>
<name>M0BKP0_9EURY</name>
<dbReference type="NCBIfam" id="TIGR01445">
    <property type="entry name" value="intein_Nterm"/>
    <property type="match status" value="1"/>
</dbReference>
<dbReference type="InterPro" id="IPR031327">
    <property type="entry name" value="MCM"/>
</dbReference>
<dbReference type="OrthoDB" id="6747at2157"/>
<dbReference type="Pfam" id="PF21120">
    <property type="entry name" value="WHD_MCM_arc"/>
    <property type="match status" value="1"/>
</dbReference>
<dbReference type="GO" id="GO:0006260">
    <property type="term" value="P:DNA replication"/>
    <property type="evidence" value="ECO:0007669"/>
    <property type="project" value="UniProtKB-KW"/>
</dbReference>
<dbReference type="Pfam" id="PF14551">
    <property type="entry name" value="MCM_N"/>
    <property type="match status" value="1"/>
</dbReference>
<proteinExistence type="inferred from homology"/>
<dbReference type="PROSITE" id="PS50051">
    <property type="entry name" value="MCM_2"/>
    <property type="match status" value="2"/>
</dbReference>
<evidence type="ECO:0000256" key="9">
    <source>
        <dbReference type="RuleBase" id="RU004070"/>
    </source>
</evidence>
<evidence type="ECO:0000259" key="11">
    <source>
        <dbReference type="PROSITE" id="PS50051"/>
    </source>
</evidence>
<evidence type="ECO:0000313" key="12">
    <source>
        <dbReference type="EMBL" id="ELZ10878.1"/>
    </source>
</evidence>
<dbReference type="PROSITE" id="PS50818">
    <property type="entry name" value="INTEIN_C_TER"/>
    <property type="match status" value="1"/>
</dbReference>
<evidence type="ECO:0000256" key="3">
    <source>
        <dbReference type="ARBA" id="ARBA00022705"/>
    </source>
</evidence>
<dbReference type="Gene3D" id="2.20.28.10">
    <property type="match status" value="1"/>
</dbReference>
<evidence type="ECO:0000256" key="4">
    <source>
        <dbReference type="ARBA" id="ARBA00022741"/>
    </source>
</evidence>
<dbReference type="EMBL" id="AOIQ01000014">
    <property type="protein sequence ID" value="ELZ10878.1"/>
    <property type="molecule type" value="Genomic_DNA"/>
</dbReference>
<evidence type="ECO:0000256" key="7">
    <source>
        <dbReference type="ARBA" id="ARBA00022840"/>
    </source>
</evidence>
<organism evidence="12 13">
    <name type="scientific">Halovivax asiaticus JCM 14624</name>
    <dbReference type="NCBI Taxonomy" id="1227490"/>
    <lineage>
        <taxon>Archaea</taxon>
        <taxon>Methanobacteriati</taxon>
        <taxon>Methanobacteriota</taxon>
        <taxon>Stenosarchaea group</taxon>
        <taxon>Halobacteria</taxon>
        <taxon>Halobacteriales</taxon>
        <taxon>Natrialbaceae</taxon>
        <taxon>Halovivax</taxon>
    </lineage>
</organism>
<dbReference type="GO" id="GO:0005524">
    <property type="term" value="F:ATP binding"/>
    <property type="evidence" value="ECO:0007669"/>
    <property type="project" value="UniProtKB-KW"/>
</dbReference>
<dbReference type="RefSeq" id="WP_007700969.1">
    <property type="nucleotide sequence ID" value="NZ_AOIQ01000014.1"/>
</dbReference>
<dbReference type="InterPro" id="IPR018525">
    <property type="entry name" value="MCM_CS"/>
</dbReference>
<dbReference type="InterPro" id="IPR041562">
    <property type="entry name" value="MCM_lid"/>
</dbReference>
<comment type="caution">
    <text evidence="12">The sequence shown here is derived from an EMBL/GenBank/DDBJ whole genome shotgun (WGS) entry which is preliminary data.</text>
</comment>
<evidence type="ECO:0000256" key="5">
    <source>
        <dbReference type="ARBA" id="ARBA00022801"/>
    </source>
</evidence>
<dbReference type="Gene3D" id="2.40.50.140">
    <property type="entry name" value="Nucleic acid-binding proteins"/>
    <property type="match status" value="1"/>
</dbReference>
<dbReference type="SUPFAM" id="SSF52540">
    <property type="entry name" value="P-loop containing nucleoside triphosphate hydrolases"/>
    <property type="match status" value="1"/>
</dbReference>
<dbReference type="SUPFAM" id="SSF51294">
    <property type="entry name" value="Hedgehog/intein (Hint) domain"/>
    <property type="match status" value="1"/>
</dbReference>
<keyword evidence="13" id="KW-1185">Reference proteome</keyword>
<evidence type="ECO:0000256" key="2">
    <source>
        <dbReference type="ARBA" id="ARBA00012551"/>
    </source>
</evidence>
<dbReference type="Pfam" id="PF00493">
    <property type="entry name" value="MCM"/>
    <property type="match status" value="2"/>
</dbReference>
<keyword evidence="8 9" id="KW-0238">DNA-binding</keyword>
<dbReference type="InterPro" id="IPR027417">
    <property type="entry name" value="P-loop_NTPase"/>
</dbReference>
<dbReference type="InterPro" id="IPR006141">
    <property type="entry name" value="Intein_N"/>
</dbReference>
<dbReference type="GO" id="GO:0003697">
    <property type="term" value="F:single-stranded DNA binding"/>
    <property type="evidence" value="ECO:0007669"/>
    <property type="project" value="TreeGrafter"/>
</dbReference>
<dbReference type="SMART" id="SM00350">
    <property type="entry name" value="MCM"/>
    <property type="match status" value="1"/>
</dbReference>
<dbReference type="InterPro" id="IPR033762">
    <property type="entry name" value="MCM_OB"/>
</dbReference>
<dbReference type="Gene3D" id="2.170.16.10">
    <property type="entry name" value="Hedgehog/Intein (Hint) domain"/>
    <property type="match status" value="1"/>
</dbReference>
<dbReference type="InterPro" id="IPR030934">
    <property type="entry name" value="Intein_C"/>
</dbReference>
<dbReference type="PROSITE" id="PS00847">
    <property type="entry name" value="MCM_1"/>
    <property type="match status" value="1"/>
</dbReference>
<sequence length="876" mass="97790">MAQAGNAELIDEFEQFFRNYYDAEIKELAQRYPGEQRSLFVDFDDVHRYSPDLADDYLAQPEQLRQYAEEALRLYDLPIDVSLGRAHVRIRNLPEEQTPEIREIRSQHMNRLVAVRGIVRKATDVRPKVEEAAFECQLCGTLTRVPQSTGDFQEPHECQGCERQGPFRVNFDQSEFIDSQKLRIQESPEGLRGGETPQAIDIHIEDDITGEVTPGDHVSAVGVLRLEQQGSDQDKSPVFDFYMDGMSVEIDEEQFEDMDITEEDKAEIVRLSQRDDIYDTMVDSIAPSIFGYDQEKLSMMLQLFSGVTKHLPDGSRIRGDLHMLLIGDPGTGKCVSGDTRVTLADGSRIPIRELVEDNLDEPKPIDDGWWDEIDIDVPSMQVDGSLAPQEATKVWKRDAPDRMYQIRTLNGRELKVTPSHPLFVWMGAGYEAVRSEELSVGDLIAVTTQAIDEPDASVAVATDGGRVDTAVETETIESIEATEPDDDWVYDLEVTGTHNYVSNGVISHNSQMLSYIQNIAPRSVYTSGKGSSSAGLTAAAVRDDFGDGDQWSLEAGALVLADQGIAAVDELDKMAPDDRSAMHEALEQQKISVSKAGINATLKSRCSLLGAANPKYGRFDQYEPIGEQIDLEPALISRFDLIFTVTDQPDEEKDANLAEHILTTNYAGELTTQRAEMNSTDVSAAEIEEMTESVDPAIDADLLRKYIAYAKQNCHPRMTEEAREAIQDFYVDLRSKGVDEDAPVPVTARQLEALVRLAEASARIRLSDTVSREDAERIIKITRDSLQDIGVDPETGEFDADIVEAGRSKSQRDRIKNIKALIGDVEEEYDDGAPIDVVLERAEEIGMDESQAEHEIEKLKQKGEVYEPKTDHLRTT</sequence>
<dbReference type="GO" id="GO:0017116">
    <property type="term" value="F:single-stranded DNA helicase activity"/>
    <property type="evidence" value="ECO:0007669"/>
    <property type="project" value="TreeGrafter"/>
</dbReference>
<evidence type="ECO:0000256" key="1">
    <source>
        <dbReference type="ARBA" id="ARBA00008010"/>
    </source>
</evidence>
<protein>
    <recommendedName>
        <fullName evidence="2">DNA helicase</fullName>
        <ecNumber evidence="2">3.6.4.12</ecNumber>
    </recommendedName>
</protein>
<dbReference type="AlphaFoldDB" id="M0BKP0"/>
<keyword evidence="6" id="KW-0347">Helicase</keyword>
<dbReference type="CDD" id="cd00081">
    <property type="entry name" value="Hint"/>
    <property type="match status" value="1"/>
</dbReference>
<dbReference type="InterPro" id="IPR003587">
    <property type="entry name" value="Hint_dom_N"/>
</dbReference>
<dbReference type="FunFam" id="2.20.28.10:FF:000003">
    <property type="entry name" value="DNA helicase"/>
    <property type="match status" value="1"/>
</dbReference>
<dbReference type="InterPro" id="IPR012340">
    <property type="entry name" value="NA-bd_OB-fold"/>
</dbReference>
<dbReference type="SMART" id="SM00305">
    <property type="entry name" value="HintC"/>
    <property type="match status" value="1"/>
</dbReference>
<dbReference type="InterPro" id="IPR027925">
    <property type="entry name" value="MCM_N"/>
</dbReference>
<accession>M0BKP0</accession>
<keyword evidence="7 9" id="KW-0067">ATP-binding</keyword>
<dbReference type="NCBIfam" id="TIGR01443">
    <property type="entry name" value="intein_Cterm"/>
    <property type="match status" value="1"/>
</dbReference>
<dbReference type="PANTHER" id="PTHR11630">
    <property type="entry name" value="DNA REPLICATION LICENSING FACTOR MCM FAMILY MEMBER"/>
    <property type="match status" value="1"/>
</dbReference>
<dbReference type="Pfam" id="PF17207">
    <property type="entry name" value="MCM_OB"/>
    <property type="match status" value="1"/>
</dbReference>
<dbReference type="FunFam" id="3.40.50.300:FF:002469">
    <property type="entry name" value="Cell division control protein 21"/>
    <property type="match status" value="1"/>
</dbReference>
<comment type="similarity">
    <text evidence="1 9">Belongs to the MCM family.</text>
</comment>
<dbReference type="FunFam" id="3.40.50.300:FF:003812">
    <property type="entry name" value="MCM / cell division control protein 21"/>
    <property type="match status" value="1"/>
</dbReference>
<dbReference type="PANTHER" id="PTHR11630:SF66">
    <property type="entry name" value="DNA REPLICATION LICENSING FACTOR MCM4"/>
    <property type="match status" value="1"/>
</dbReference>
<dbReference type="InterPro" id="IPR036388">
    <property type="entry name" value="WH-like_DNA-bd_sf"/>
</dbReference>